<dbReference type="OrthoDB" id="9807664at2"/>
<dbReference type="PANTHER" id="PTHR30037:SF4">
    <property type="entry name" value="DNA-3-METHYLADENINE GLYCOSYLASE I"/>
    <property type="match status" value="1"/>
</dbReference>
<dbReference type="RefSeq" id="WP_072505042.1">
    <property type="nucleotide sequence ID" value="NZ_CP016364.1"/>
</dbReference>
<sequence length="204" mass="22758">MSTEFLAPDGQLRCGWAGSVPEFLPYHDDEWGYPVADDKRLFEKICLESFQSGLSWRTILAKRENFRVAFHGFDWSRIAEFGAQDVDRLLQDAGIIRHRGKIEAVINNAKRAAEMVEVEGSLAAFFWRYEPGPDEQVPPQTASVTPQSIALSKELKKRGWKFVGPTTMFAFMQAMGLVNDHATGCICRIKAAEARAGFTSPAVG</sequence>
<keyword evidence="1" id="KW-0862">Zinc</keyword>
<gene>
    <name evidence="2" type="ORF">PhaeoP97_02169</name>
</gene>
<organism evidence="2 3">
    <name type="scientific">Phaeobacter porticola</name>
    <dbReference type="NCBI Taxonomy" id="1844006"/>
    <lineage>
        <taxon>Bacteria</taxon>
        <taxon>Pseudomonadati</taxon>
        <taxon>Pseudomonadota</taxon>
        <taxon>Alphaproteobacteria</taxon>
        <taxon>Rhodobacterales</taxon>
        <taxon>Roseobacteraceae</taxon>
        <taxon>Phaeobacter</taxon>
    </lineage>
</organism>
<reference evidence="3" key="1">
    <citation type="submission" date="2016-07" db="EMBL/GenBank/DDBJ databases">
        <title>Phaeobacter portensis sp. nov., a tropodithietic acid producing bacterium isolated from a German harbor.</title>
        <authorList>
            <person name="Freese H.M."/>
            <person name="Bunk B."/>
            <person name="Breider S."/>
            <person name="Brinkhoff T."/>
        </authorList>
    </citation>
    <scope>NUCLEOTIDE SEQUENCE [LARGE SCALE GENOMIC DNA]</scope>
    <source>
        <strain evidence="3">P97</strain>
    </source>
</reference>
<dbReference type="EMBL" id="CP016364">
    <property type="protein sequence ID" value="APG47568.1"/>
    <property type="molecule type" value="Genomic_DNA"/>
</dbReference>
<dbReference type="InterPro" id="IPR052891">
    <property type="entry name" value="DNA-3mA_glycosylase"/>
</dbReference>
<dbReference type="GO" id="GO:0046872">
    <property type="term" value="F:metal ion binding"/>
    <property type="evidence" value="ECO:0007669"/>
    <property type="project" value="UniProtKB-KW"/>
</dbReference>
<dbReference type="Gene3D" id="1.10.340.30">
    <property type="entry name" value="Hypothetical protein, domain 2"/>
    <property type="match status" value="1"/>
</dbReference>
<keyword evidence="1" id="KW-0479">Metal-binding</keyword>
<proteinExistence type="predicted"/>
<dbReference type="KEGG" id="php:PhaeoP97_02169"/>
<protein>
    <submittedName>
        <fullName evidence="2">Putative DNA-3-methyladenine glycosylase 1</fullName>
    </submittedName>
</protein>
<evidence type="ECO:0000256" key="1">
    <source>
        <dbReference type="PIRSR" id="PIRSR605019-1"/>
    </source>
</evidence>
<dbReference type="PANTHER" id="PTHR30037">
    <property type="entry name" value="DNA-3-METHYLADENINE GLYCOSYLASE 1"/>
    <property type="match status" value="1"/>
</dbReference>
<dbReference type="Pfam" id="PF03352">
    <property type="entry name" value="Adenine_glyco"/>
    <property type="match status" value="1"/>
</dbReference>
<feature type="binding site" evidence="1">
    <location>
        <position position="27"/>
    </location>
    <ligand>
        <name>Zn(2+)</name>
        <dbReference type="ChEBI" id="CHEBI:29105"/>
    </ligand>
</feature>
<accession>A0A1L3I627</accession>
<keyword evidence="3" id="KW-1185">Reference proteome</keyword>
<evidence type="ECO:0000313" key="2">
    <source>
        <dbReference type="EMBL" id="APG47568.1"/>
    </source>
</evidence>
<dbReference type="GO" id="GO:0006284">
    <property type="term" value="P:base-excision repair"/>
    <property type="evidence" value="ECO:0007669"/>
    <property type="project" value="InterPro"/>
</dbReference>
<dbReference type="SUPFAM" id="SSF48150">
    <property type="entry name" value="DNA-glycosylase"/>
    <property type="match status" value="1"/>
</dbReference>
<dbReference type="InterPro" id="IPR005019">
    <property type="entry name" value="Adenine_glyco"/>
</dbReference>
<dbReference type="InterPro" id="IPR011257">
    <property type="entry name" value="DNA_glycosylase"/>
</dbReference>
<name>A0A1L3I627_9RHOB</name>
<dbReference type="Proteomes" id="UP000183859">
    <property type="component" value="Chromosome"/>
</dbReference>
<feature type="binding site" evidence="1">
    <location>
        <position position="185"/>
    </location>
    <ligand>
        <name>Zn(2+)</name>
        <dbReference type="ChEBI" id="CHEBI:29105"/>
    </ligand>
</feature>
<dbReference type="GO" id="GO:0008725">
    <property type="term" value="F:DNA-3-methyladenine glycosylase activity"/>
    <property type="evidence" value="ECO:0007669"/>
    <property type="project" value="InterPro"/>
</dbReference>
<feature type="binding site" evidence="1">
    <location>
        <position position="181"/>
    </location>
    <ligand>
        <name>Zn(2+)</name>
        <dbReference type="ChEBI" id="CHEBI:29105"/>
    </ligand>
</feature>
<dbReference type="STRING" id="1844006.PhaeoP97_02169"/>
<evidence type="ECO:0000313" key="3">
    <source>
        <dbReference type="Proteomes" id="UP000183859"/>
    </source>
</evidence>
<feature type="binding site" evidence="1">
    <location>
        <position position="14"/>
    </location>
    <ligand>
        <name>Zn(2+)</name>
        <dbReference type="ChEBI" id="CHEBI:29105"/>
    </ligand>
</feature>
<dbReference type="AlphaFoldDB" id="A0A1L3I627"/>